<keyword evidence="6" id="KW-1185">Reference proteome</keyword>
<dbReference type="STRING" id="104452.A0A0L7L6T5"/>
<feature type="non-terminal residue" evidence="5">
    <location>
        <position position="1"/>
    </location>
</feature>
<dbReference type="Gene3D" id="3.40.50.10810">
    <property type="entry name" value="Tandem AAA-ATPase domain"/>
    <property type="match status" value="2"/>
</dbReference>
<dbReference type="InterPro" id="IPR000330">
    <property type="entry name" value="SNF2_N"/>
</dbReference>
<dbReference type="GO" id="GO:0008094">
    <property type="term" value="F:ATP-dependent activity, acting on DNA"/>
    <property type="evidence" value="ECO:0007669"/>
    <property type="project" value="TreeGrafter"/>
</dbReference>
<keyword evidence="3" id="KW-0067">ATP-binding</keyword>
<evidence type="ECO:0000313" key="5">
    <source>
        <dbReference type="EMBL" id="KOB71031.1"/>
    </source>
</evidence>
<dbReference type="GO" id="GO:0006281">
    <property type="term" value="P:DNA repair"/>
    <property type="evidence" value="ECO:0007669"/>
    <property type="project" value="TreeGrafter"/>
</dbReference>
<organism evidence="5 6">
    <name type="scientific">Operophtera brumata</name>
    <name type="common">Winter moth</name>
    <name type="synonym">Phalaena brumata</name>
    <dbReference type="NCBI Taxonomy" id="104452"/>
    <lineage>
        <taxon>Eukaryota</taxon>
        <taxon>Metazoa</taxon>
        <taxon>Ecdysozoa</taxon>
        <taxon>Arthropoda</taxon>
        <taxon>Hexapoda</taxon>
        <taxon>Insecta</taxon>
        <taxon>Pterygota</taxon>
        <taxon>Neoptera</taxon>
        <taxon>Endopterygota</taxon>
        <taxon>Lepidoptera</taxon>
        <taxon>Glossata</taxon>
        <taxon>Ditrysia</taxon>
        <taxon>Geometroidea</taxon>
        <taxon>Geometridae</taxon>
        <taxon>Larentiinae</taxon>
        <taxon>Operophtera</taxon>
    </lineage>
</organism>
<feature type="domain" description="Helicase ATP-binding" evidence="4">
    <location>
        <begin position="281"/>
        <end position="361"/>
    </location>
</feature>
<evidence type="ECO:0000313" key="6">
    <source>
        <dbReference type="Proteomes" id="UP000037510"/>
    </source>
</evidence>
<keyword evidence="1" id="KW-0547">Nucleotide-binding</keyword>
<accession>A0A0L7L6T5</accession>
<feature type="non-terminal residue" evidence="5">
    <location>
        <position position="791"/>
    </location>
</feature>
<proteinExistence type="predicted"/>
<dbReference type="GO" id="GO:0005524">
    <property type="term" value="F:ATP binding"/>
    <property type="evidence" value="ECO:0007669"/>
    <property type="project" value="UniProtKB-KW"/>
</dbReference>
<dbReference type="GO" id="GO:0005634">
    <property type="term" value="C:nucleus"/>
    <property type="evidence" value="ECO:0007669"/>
    <property type="project" value="TreeGrafter"/>
</dbReference>
<sequence>RSSVADTHAICSSDDGKYYKIHCTWWHNSWASIVNTVCTLGQWLGITCQDSSRLTCSPFSSPLHDITNDLNKSSLHDSKERKDTEVIDLSNVEYYPVRSKVLNKLANSSIVKKENVYDDDDVAIIETKTEIIALSSDDDDDVNTPTAQDIANDGFEKGLSWEDIQKASNAVQPRMFGKQGARLPPLGRHHGDCPPHHILGADAASAARPSLAQVAGDPETLRRDTRHHGDCPPHHILGADAASAARPSLAQVAGDPETLRRDTSLHHGAARPTQPHRLATYDLVATTYNILQRDCEKNGVLMRVQWRRVILDEAHIVRNHKSATSAAVCGLRARRRWCLTGTPVQNKDLDLFALLKFIRCSPFDELQRATSASVCGLRARRRWCLTDSPVQNKDLDLFALLKFIRCSPFEELQMWKKWINNKSAGGQERLSTIMHCILLRRTKVQLQQMGQLACLPARTPHLTEVTLSQQEMNVYQKRAEKNADSTSFAAKQQDSEYYKMHKRMMALQVLSPNNPVFELTRPSSKIQAVMDCLNTIFTNKGTTTPCSSSHDPPPRYKPSWTALTLYSPTKAVVVSQWTSVLRLVETELKKQRIRSVTLSGNVPVPTRPALIDAVNDPKSDVKTSIVESELKKQRIRSVTLSGNVPVPTRPALIDAVNDPKSDVKTSIVESELKKQRIRSVTLSGSVPVPTRPALIDAVNDPKSDVQTSIVESELKKQRIRSVPVPTRPALIYTVNDPKTISCLYTSIVESELKKQRIRSVTLSGSLPVPTRPALIDAVNDPKSDVKVLYSP</sequence>
<reference evidence="5 6" key="1">
    <citation type="journal article" date="2015" name="Genome Biol. Evol.">
        <title>The genome of winter moth (Operophtera brumata) provides a genomic perspective on sexual dimorphism and phenology.</title>
        <authorList>
            <person name="Derks M.F."/>
            <person name="Smit S."/>
            <person name="Salis L."/>
            <person name="Schijlen E."/>
            <person name="Bossers A."/>
            <person name="Mateman C."/>
            <person name="Pijl A.S."/>
            <person name="de Ridder D."/>
            <person name="Groenen M.A."/>
            <person name="Visser M.E."/>
            <person name="Megens H.J."/>
        </authorList>
    </citation>
    <scope>NUCLEOTIDE SEQUENCE [LARGE SCALE GENOMIC DNA]</scope>
    <source>
        <strain evidence="5">WM2013NL</strain>
        <tissue evidence="5">Head and thorax</tissue>
    </source>
</reference>
<dbReference type="Proteomes" id="UP000037510">
    <property type="component" value="Unassembled WGS sequence"/>
</dbReference>
<name>A0A0L7L6T5_OPEBR</name>
<dbReference type="Pfam" id="PF00176">
    <property type="entry name" value="SNF2-rel_dom"/>
    <property type="match status" value="2"/>
</dbReference>
<dbReference type="EMBL" id="JTDY01002641">
    <property type="protein sequence ID" value="KOB71031.1"/>
    <property type="molecule type" value="Genomic_DNA"/>
</dbReference>
<protein>
    <recommendedName>
        <fullName evidence="4">Helicase ATP-binding domain-containing protein</fullName>
    </recommendedName>
</protein>
<dbReference type="SUPFAM" id="SSF52540">
    <property type="entry name" value="P-loop containing nucleoside triphosphate hydrolases"/>
    <property type="match status" value="3"/>
</dbReference>
<dbReference type="AlphaFoldDB" id="A0A0L7L6T5"/>
<dbReference type="GO" id="GO:0016787">
    <property type="term" value="F:hydrolase activity"/>
    <property type="evidence" value="ECO:0007669"/>
    <property type="project" value="UniProtKB-KW"/>
</dbReference>
<evidence type="ECO:0000256" key="1">
    <source>
        <dbReference type="ARBA" id="ARBA00022741"/>
    </source>
</evidence>
<dbReference type="InterPro" id="IPR027417">
    <property type="entry name" value="P-loop_NTPase"/>
</dbReference>
<dbReference type="PANTHER" id="PTHR45626">
    <property type="entry name" value="TRANSCRIPTION TERMINATION FACTOR 2-RELATED"/>
    <property type="match status" value="1"/>
</dbReference>
<dbReference type="PANTHER" id="PTHR45626:SF50">
    <property type="entry name" value="TRANSCRIPTION TERMINATION FACTOR 2"/>
    <property type="match status" value="1"/>
</dbReference>
<keyword evidence="2" id="KW-0378">Hydrolase</keyword>
<evidence type="ECO:0000259" key="4">
    <source>
        <dbReference type="PROSITE" id="PS51192"/>
    </source>
</evidence>
<gene>
    <name evidence="5" type="ORF">OBRU01_14419</name>
</gene>
<dbReference type="Gene3D" id="3.40.50.300">
    <property type="entry name" value="P-loop containing nucleotide triphosphate hydrolases"/>
    <property type="match status" value="1"/>
</dbReference>
<comment type="caution">
    <text evidence="5">The sequence shown here is derived from an EMBL/GenBank/DDBJ whole genome shotgun (WGS) entry which is preliminary data.</text>
</comment>
<dbReference type="PROSITE" id="PS51192">
    <property type="entry name" value="HELICASE_ATP_BIND_1"/>
    <property type="match status" value="1"/>
</dbReference>
<evidence type="ECO:0000256" key="2">
    <source>
        <dbReference type="ARBA" id="ARBA00022801"/>
    </source>
</evidence>
<dbReference type="InterPro" id="IPR014001">
    <property type="entry name" value="Helicase_ATP-bd"/>
</dbReference>
<evidence type="ECO:0000256" key="3">
    <source>
        <dbReference type="ARBA" id="ARBA00022840"/>
    </source>
</evidence>
<dbReference type="InterPro" id="IPR038718">
    <property type="entry name" value="SNF2-like_sf"/>
</dbReference>
<dbReference type="InterPro" id="IPR050628">
    <property type="entry name" value="SNF2_RAD54_helicase_TF"/>
</dbReference>